<dbReference type="Proteomes" id="UP000245697">
    <property type="component" value="Unassembled WGS sequence"/>
</dbReference>
<feature type="region of interest" description="Disordered" evidence="1">
    <location>
        <begin position="124"/>
        <end position="143"/>
    </location>
</feature>
<name>A0A316EJU2_9ACTN</name>
<evidence type="ECO:0000313" key="4">
    <source>
        <dbReference type="Proteomes" id="UP000245697"/>
    </source>
</evidence>
<comment type="caution">
    <text evidence="3">The sequence shown here is derived from an EMBL/GenBank/DDBJ whole genome shotgun (WGS) entry which is preliminary data.</text>
</comment>
<proteinExistence type="predicted"/>
<accession>A0A316EJU2</accession>
<evidence type="ECO:0000313" key="3">
    <source>
        <dbReference type="EMBL" id="PWK30160.1"/>
    </source>
</evidence>
<keyword evidence="2" id="KW-1133">Transmembrane helix</keyword>
<reference evidence="3 4" key="1">
    <citation type="submission" date="2018-05" db="EMBL/GenBank/DDBJ databases">
        <title>Genomic Encyclopedia of Archaeal and Bacterial Type Strains, Phase II (KMG-II): from individual species to whole genera.</title>
        <authorList>
            <person name="Goeker M."/>
        </authorList>
    </citation>
    <scope>NUCLEOTIDE SEQUENCE [LARGE SCALE GENOMIC DNA]</scope>
    <source>
        <strain evidence="3 4">DSM 45184</strain>
    </source>
</reference>
<feature type="transmembrane region" description="Helical" evidence="2">
    <location>
        <begin position="100"/>
        <end position="119"/>
    </location>
</feature>
<keyword evidence="4" id="KW-1185">Reference proteome</keyword>
<evidence type="ECO:0000256" key="1">
    <source>
        <dbReference type="SAM" id="MobiDB-lite"/>
    </source>
</evidence>
<dbReference type="AlphaFoldDB" id="A0A316EJU2"/>
<dbReference type="EMBL" id="QGGR01000040">
    <property type="protein sequence ID" value="PWK30160.1"/>
    <property type="molecule type" value="Genomic_DNA"/>
</dbReference>
<evidence type="ECO:0000256" key="2">
    <source>
        <dbReference type="SAM" id="Phobius"/>
    </source>
</evidence>
<protein>
    <submittedName>
        <fullName evidence="3">Uncharacterized protein</fullName>
    </submittedName>
</protein>
<keyword evidence="2" id="KW-0472">Membrane</keyword>
<organism evidence="3 4">
    <name type="scientific">Actinoplanes xinjiangensis</name>
    <dbReference type="NCBI Taxonomy" id="512350"/>
    <lineage>
        <taxon>Bacteria</taxon>
        <taxon>Bacillati</taxon>
        <taxon>Actinomycetota</taxon>
        <taxon>Actinomycetes</taxon>
        <taxon>Micromonosporales</taxon>
        <taxon>Micromonosporaceae</taxon>
        <taxon>Actinoplanes</taxon>
    </lineage>
</organism>
<feature type="transmembrane region" description="Helical" evidence="2">
    <location>
        <begin position="66"/>
        <end position="88"/>
    </location>
</feature>
<sequence>MLVTAGILIMGYAVAGAAADPDVAPAGVLSFLAGVLLVHDLVWMPAVLAVGAVITRLVAPRRRPVVIAATISAAAVTVVALPLVLGFGRPADNPSALPSPYGWNLALVLLAVVAVAALARWRGPAGRKNSERPGGEVPGAGGE</sequence>
<keyword evidence="2" id="KW-0812">Transmembrane</keyword>
<feature type="transmembrane region" description="Helical" evidence="2">
    <location>
        <begin position="29"/>
        <end position="54"/>
    </location>
</feature>
<gene>
    <name evidence="3" type="ORF">BC793_14014</name>
</gene>